<comment type="caution">
    <text evidence="1">The sequence shown here is derived from an EMBL/GenBank/DDBJ whole genome shotgun (WGS) entry which is preliminary data.</text>
</comment>
<protein>
    <recommendedName>
        <fullName evidence="3">Terpenoid synthase</fullName>
    </recommendedName>
</protein>
<sequence length="303" mass="33376">MSSPTSTTLPVKSHPDALHLTASVHAYLDSTYPFSSQQTKNAFESQDLPRFTALLYPESQIERLESAALFTSLTAILDDAFSQMSIADARKIGARLLAIMQGATTADDAVPVERILGKVIGDMNVQSPELAGDVLNGAVTLFLAQTDKRRLEVTGLDEYFEFRYGDVGGDFFTALSRFANDIVLSEDEKVKFKGLEKLMIRHVIIANDILSWEKELKEADESNEEGGALCSVVPILARNLGIGFEGAKRVLWVAARELEGEMERVAGGLGPLSEEGERYVQALKYLASGNEEWCRTTSRYRVE</sequence>
<dbReference type="Proteomes" id="UP000256690">
    <property type="component" value="Unassembled WGS sequence"/>
</dbReference>
<accession>A0A3D8S5H1</accession>
<dbReference type="InterPro" id="IPR008949">
    <property type="entry name" value="Isoprenoid_synthase_dom_sf"/>
</dbReference>
<dbReference type="Gene3D" id="1.10.600.10">
    <property type="entry name" value="Farnesyl Diphosphate Synthase"/>
    <property type="match status" value="1"/>
</dbReference>
<dbReference type="EMBL" id="PVWQ01000005">
    <property type="protein sequence ID" value="RDW81496.1"/>
    <property type="molecule type" value="Genomic_DNA"/>
</dbReference>
<dbReference type="Pfam" id="PF19086">
    <property type="entry name" value="Terpene_syn_C_2"/>
    <property type="match status" value="1"/>
</dbReference>
<dbReference type="SUPFAM" id="SSF48576">
    <property type="entry name" value="Terpenoid synthases"/>
    <property type="match status" value="1"/>
</dbReference>
<reference evidence="1 2" key="1">
    <citation type="journal article" date="2018" name="IMA Fungus">
        <title>IMA Genome-F 9: Draft genome sequence of Annulohypoxylon stygium, Aspergillus mulundensis, Berkeleyomyces basicola (syn. Thielaviopsis basicola), Ceratocystis smalleyi, two Cercospora beticola strains, Coleophoma cylindrospora, Fusarium fracticaudum, Phialophora cf. hyalina, and Morchella septimelata.</title>
        <authorList>
            <person name="Wingfield B.D."/>
            <person name="Bills G.F."/>
            <person name="Dong Y."/>
            <person name="Huang W."/>
            <person name="Nel W.J."/>
            <person name="Swalarsk-Parry B.S."/>
            <person name="Vaghefi N."/>
            <person name="Wilken P.M."/>
            <person name="An Z."/>
            <person name="de Beer Z.W."/>
            <person name="De Vos L."/>
            <person name="Chen L."/>
            <person name="Duong T.A."/>
            <person name="Gao Y."/>
            <person name="Hammerbacher A."/>
            <person name="Kikkert J.R."/>
            <person name="Li Y."/>
            <person name="Li H."/>
            <person name="Li K."/>
            <person name="Li Q."/>
            <person name="Liu X."/>
            <person name="Ma X."/>
            <person name="Naidoo K."/>
            <person name="Pethybridge S.J."/>
            <person name="Sun J."/>
            <person name="Steenkamp E.T."/>
            <person name="van der Nest M.A."/>
            <person name="van Wyk S."/>
            <person name="Wingfield M.J."/>
            <person name="Xiong C."/>
            <person name="Yue Q."/>
            <person name="Zhang X."/>
        </authorList>
    </citation>
    <scope>NUCLEOTIDE SEQUENCE [LARGE SCALE GENOMIC DNA]</scope>
    <source>
        <strain evidence="1 2">DSM 5745</strain>
    </source>
</reference>
<dbReference type="AlphaFoldDB" id="A0A3D8S5H1"/>
<evidence type="ECO:0000313" key="1">
    <source>
        <dbReference type="EMBL" id="RDW81496.1"/>
    </source>
</evidence>
<dbReference type="RefSeq" id="XP_026604549.1">
    <property type="nucleotide sequence ID" value="XM_026747069.1"/>
</dbReference>
<keyword evidence="2" id="KW-1185">Reference proteome</keyword>
<proteinExistence type="predicted"/>
<gene>
    <name evidence="1" type="ORF">DSM5745_05053</name>
</gene>
<evidence type="ECO:0008006" key="3">
    <source>
        <dbReference type="Google" id="ProtNLM"/>
    </source>
</evidence>
<dbReference type="GeneID" id="38115423"/>
<dbReference type="STRING" id="1810919.A0A3D8S5H1"/>
<name>A0A3D8S5H1_9EURO</name>
<organism evidence="1 2">
    <name type="scientific">Aspergillus mulundensis</name>
    <dbReference type="NCBI Taxonomy" id="1810919"/>
    <lineage>
        <taxon>Eukaryota</taxon>
        <taxon>Fungi</taxon>
        <taxon>Dikarya</taxon>
        <taxon>Ascomycota</taxon>
        <taxon>Pezizomycotina</taxon>
        <taxon>Eurotiomycetes</taxon>
        <taxon>Eurotiomycetidae</taxon>
        <taxon>Eurotiales</taxon>
        <taxon>Aspergillaceae</taxon>
        <taxon>Aspergillus</taxon>
        <taxon>Aspergillus subgen. Nidulantes</taxon>
    </lineage>
</organism>
<dbReference type="OrthoDB" id="3004402at2759"/>
<evidence type="ECO:0000313" key="2">
    <source>
        <dbReference type="Proteomes" id="UP000256690"/>
    </source>
</evidence>